<organism evidence="8 9">
    <name type="scientific">Hyphobacterium vulgare</name>
    <dbReference type="NCBI Taxonomy" id="1736751"/>
    <lineage>
        <taxon>Bacteria</taxon>
        <taxon>Pseudomonadati</taxon>
        <taxon>Pseudomonadota</taxon>
        <taxon>Alphaproteobacteria</taxon>
        <taxon>Maricaulales</taxon>
        <taxon>Maricaulaceae</taxon>
        <taxon>Hyphobacterium</taxon>
    </lineage>
</organism>
<dbReference type="Pfam" id="PF02322">
    <property type="entry name" value="Cyt_bd_oxida_II"/>
    <property type="match status" value="1"/>
</dbReference>
<dbReference type="NCBIfam" id="TIGR00203">
    <property type="entry name" value="cydB"/>
    <property type="match status" value="1"/>
</dbReference>
<dbReference type="PANTHER" id="PTHR43141:SF4">
    <property type="entry name" value="CYTOCHROME BD2 SUBUNIT II"/>
    <property type="match status" value="1"/>
</dbReference>
<evidence type="ECO:0000256" key="7">
    <source>
        <dbReference type="SAM" id="Phobius"/>
    </source>
</evidence>
<evidence type="ECO:0000256" key="1">
    <source>
        <dbReference type="ARBA" id="ARBA00004651"/>
    </source>
</evidence>
<evidence type="ECO:0000256" key="3">
    <source>
        <dbReference type="ARBA" id="ARBA00022475"/>
    </source>
</evidence>
<sequence>MDLPLIWAIIIATAVALYVLLDGFDLGVGILFPLASPKERDTMVASIAPVWDGNETWLVLGGGGLFAAFPLAYAIIMPALYLPVGIMLTALIFRGVAFEFRAHGRKSGKKWWTVAFAAGSTVAAIAQGFVLGGFLQGITIEGRSFAGGPFDWLTPYTLLVAAGLVAGYALLGAAWLVFKTDGELQRRARVWVRSLLVGVAIALGAVSLATLSLGGDIIARWGVSLEGGLDLGQFAKFAVIPILGAIASLAIWRFAMKGPDYMAYLATVGVFLSGFAGLAVSIFPHIVPFSITVHEAAARDNALSLMLVGTVVLLPIILGYTAYVYWIFRGKAEAGAYH</sequence>
<accession>A0ABV7A061</accession>
<dbReference type="PANTHER" id="PTHR43141">
    <property type="entry name" value="CYTOCHROME BD2 SUBUNIT II"/>
    <property type="match status" value="1"/>
</dbReference>
<evidence type="ECO:0000256" key="6">
    <source>
        <dbReference type="ARBA" id="ARBA00023136"/>
    </source>
</evidence>
<feature type="transmembrane region" description="Helical" evidence="7">
    <location>
        <begin position="82"/>
        <end position="100"/>
    </location>
</feature>
<keyword evidence="4 7" id="KW-0812">Transmembrane</keyword>
<protein>
    <submittedName>
        <fullName evidence="8">Cytochrome d ubiquinol oxidase subunit II</fullName>
    </submittedName>
</protein>
<feature type="transmembrane region" description="Helical" evidence="7">
    <location>
        <begin position="155"/>
        <end position="178"/>
    </location>
</feature>
<keyword evidence="9" id="KW-1185">Reference proteome</keyword>
<evidence type="ECO:0000256" key="4">
    <source>
        <dbReference type="ARBA" id="ARBA00022692"/>
    </source>
</evidence>
<feature type="transmembrane region" description="Helical" evidence="7">
    <location>
        <begin position="261"/>
        <end position="283"/>
    </location>
</feature>
<keyword evidence="5 7" id="KW-1133">Transmembrane helix</keyword>
<gene>
    <name evidence="8" type="primary">cydB</name>
    <name evidence="8" type="ORF">ACFOOR_13370</name>
</gene>
<dbReference type="Proteomes" id="UP001595379">
    <property type="component" value="Unassembled WGS sequence"/>
</dbReference>
<comment type="similarity">
    <text evidence="2">Belongs to the cytochrome ubiquinol oxidase subunit 2 family.</text>
</comment>
<feature type="transmembrane region" description="Helical" evidence="7">
    <location>
        <begin position="190"/>
        <end position="214"/>
    </location>
</feature>
<name>A0ABV7A061_9PROT</name>
<feature type="transmembrane region" description="Helical" evidence="7">
    <location>
        <begin position="234"/>
        <end position="254"/>
    </location>
</feature>
<reference evidence="9" key="1">
    <citation type="journal article" date="2019" name="Int. J. Syst. Evol. Microbiol.">
        <title>The Global Catalogue of Microorganisms (GCM) 10K type strain sequencing project: providing services to taxonomists for standard genome sequencing and annotation.</title>
        <authorList>
            <consortium name="The Broad Institute Genomics Platform"/>
            <consortium name="The Broad Institute Genome Sequencing Center for Infectious Disease"/>
            <person name="Wu L."/>
            <person name="Ma J."/>
        </authorList>
    </citation>
    <scope>NUCLEOTIDE SEQUENCE [LARGE SCALE GENOMIC DNA]</scope>
    <source>
        <strain evidence="9">KCTC 52487</strain>
    </source>
</reference>
<keyword evidence="3" id="KW-1003">Cell membrane</keyword>
<evidence type="ECO:0000313" key="8">
    <source>
        <dbReference type="EMBL" id="MFC2927100.1"/>
    </source>
</evidence>
<keyword evidence="6 7" id="KW-0472">Membrane</keyword>
<proteinExistence type="inferred from homology"/>
<comment type="caution">
    <text evidence="8">The sequence shown here is derived from an EMBL/GenBank/DDBJ whole genome shotgun (WGS) entry which is preliminary data.</text>
</comment>
<evidence type="ECO:0000256" key="2">
    <source>
        <dbReference type="ARBA" id="ARBA00007543"/>
    </source>
</evidence>
<feature type="transmembrane region" description="Helical" evidence="7">
    <location>
        <begin position="303"/>
        <end position="328"/>
    </location>
</feature>
<evidence type="ECO:0000313" key="9">
    <source>
        <dbReference type="Proteomes" id="UP001595379"/>
    </source>
</evidence>
<dbReference type="RefSeq" id="WP_343163090.1">
    <property type="nucleotide sequence ID" value="NZ_JBHRSV010000028.1"/>
</dbReference>
<comment type="subcellular location">
    <subcellularLocation>
        <location evidence="1">Cell membrane</location>
        <topology evidence="1">Multi-pass membrane protein</topology>
    </subcellularLocation>
</comment>
<dbReference type="EMBL" id="JBHRSV010000028">
    <property type="protein sequence ID" value="MFC2927100.1"/>
    <property type="molecule type" value="Genomic_DNA"/>
</dbReference>
<dbReference type="InterPro" id="IPR003317">
    <property type="entry name" value="Cyt-d_oxidase_su2"/>
</dbReference>
<evidence type="ECO:0000256" key="5">
    <source>
        <dbReference type="ARBA" id="ARBA00022989"/>
    </source>
</evidence>
<feature type="transmembrane region" description="Helical" evidence="7">
    <location>
        <begin position="6"/>
        <end position="35"/>
    </location>
</feature>
<feature type="transmembrane region" description="Helical" evidence="7">
    <location>
        <begin position="112"/>
        <end position="135"/>
    </location>
</feature>